<evidence type="ECO:0000256" key="1">
    <source>
        <dbReference type="SAM" id="MobiDB-lite"/>
    </source>
</evidence>
<dbReference type="OrthoDB" id="5344482at2759"/>
<gene>
    <name evidence="2" type="ORF">BGT96224V2_LOCUS2489</name>
</gene>
<name>A0A381L885_BLUGR</name>
<dbReference type="AlphaFoldDB" id="A0A381L885"/>
<evidence type="ECO:0000313" key="2">
    <source>
        <dbReference type="EMBL" id="SUZ09291.1"/>
    </source>
</evidence>
<sequence length="350" mass="38812">MEVAPLSKPYHLEPDGFITTDSNHHSEYAPALSSSRALARFEFEADRGNDGTKILMVEWSDEDGDSDWEISWEGKTTVLPAKEVSHDNLLRIYFLLAPGASIPRIVGISRIGTKSLHLQTNPLPAIFPPELGVVSHGRKGVLHTLWAKARLSIIQKEIELEMKNGEGVGLEMALQEKQWIIDNFGVASKHVPELQYTMTPTKLSSLGSQKACQNLKSGLASGGRGSQANVPMSATNGLLRTLTERKILKFRTEHNFTSDHFSEYPLPIDSENATTALRPTPTFTSRSFSNQQPFKTELSSGNITGSIDSITRNRIHPEDEFEPEDELFALKLSPRSPEMIRSPFSLVGNF</sequence>
<accession>A0A381L885</accession>
<organism evidence="2">
    <name type="scientific">Blumeria graminis f. sp. tritici 96224</name>
    <dbReference type="NCBI Taxonomy" id="1268274"/>
    <lineage>
        <taxon>Eukaryota</taxon>
        <taxon>Fungi</taxon>
        <taxon>Dikarya</taxon>
        <taxon>Ascomycota</taxon>
        <taxon>Pezizomycotina</taxon>
        <taxon>Leotiomycetes</taxon>
        <taxon>Erysiphales</taxon>
        <taxon>Erysiphaceae</taxon>
        <taxon>Blumeria</taxon>
    </lineage>
</organism>
<feature type="region of interest" description="Disordered" evidence="1">
    <location>
        <begin position="283"/>
        <end position="305"/>
    </location>
</feature>
<proteinExistence type="predicted"/>
<dbReference type="EMBL" id="UIGY01000047">
    <property type="protein sequence ID" value="SUZ09291.1"/>
    <property type="molecule type" value="Genomic_DNA"/>
</dbReference>
<protein>
    <submittedName>
        <fullName evidence="2">Bgt-3772</fullName>
    </submittedName>
</protein>
<reference evidence="2" key="1">
    <citation type="submission" date="2018-07" db="EMBL/GenBank/DDBJ databases">
        <authorList>
            <person name="Quirk P.G."/>
            <person name="Krulwich T.A."/>
        </authorList>
    </citation>
    <scope>NUCLEOTIDE SEQUENCE</scope>
    <source>
        <strain evidence="2">96224</strain>
    </source>
</reference>